<reference evidence="1" key="2">
    <citation type="journal article" date="2015" name="Data Brief">
        <title>Shoot transcriptome of the giant reed, Arundo donax.</title>
        <authorList>
            <person name="Barrero R.A."/>
            <person name="Guerrero F.D."/>
            <person name="Moolhuijzen P."/>
            <person name="Goolsby J.A."/>
            <person name="Tidwell J."/>
            <person name="Bellgard S.E."/>
            <person name="Bellgard M.I."/>
        </authorList>
    </citation>
    <scope>NUCLEOTIDE SEQUENCE</scope>
    <source>
        <tissue evidence="1">Shoot tissue taken approximately 20 cm above the soil surface</tissue>
    </source>
</reference>
<organism evidence="1">
    <name type="scientific">Arundo donax</name>
    <name type="common">Giant reed</name>
    <name type="synonym">Donax arundinaceus</name>
    <dbReference type="NCBI Taxonomy" id="35708"/>
    <lineage>
        <taxon>Eukaryota</taxon>
        <taxon>Viridiplantae</taxon>
        <taxon>Streptophyta</taxon>
        <taxon>Embryophyta</taxon>
        <taxon>Tracheophyta</taxon>
        <taxon>Spermatophyta</taxon>
        <taxon>Magnoliopsida</taxon>
        <taxon>Liliopsida</taxon>
        <taxon>Poales</taxon>
        <taxon>Poaceae</taxon>
        <taxon>PACMAD clade</taxon>
        <taxon>Arundinoideae</taxon>
        <taxon>Arundineae</taxon>
        <taxon>Arundo</taxon>
    </lineage>
</organism>
<accession>A0A0A9DEI1</accession>
<reference evidence="1" key="1">
    <citation type="submission" date="2014-09" db="EMBL/GenBank/DDBJ databases">
        <authorList>
            <person name="Magalhaes I.L.F."/>
            <person name="Oliveira U."/>
            <person name="Santos F.R."/>
            <person name="Vidigal T.H.D.A."/>
            <person name="Brescovit A.D."/>
            <person name="Santos A.J."/>
        </authorList>
    </citation>
    <scope>NUCLEOTIDE SEQUENCE</scope>
    <source>
        <tissue evidence="1">Shoot tissue taken approximately 20 cm above the soil surface</tissue>
    </source>
</reference>
<dbReference type="AlphaFoldDB" id="A0A0A9DEI1"/>
<name>A0A0A9DEI1_ARUDO</name>
<proteinExistence type="predicted"/>
<dbReference type="EMBL" id="GBRH01215763">
    <property type="protein sequence ID" value="JAD82132.1"/>
    <property type="molecule type" value="Transcribed_RNA"/>
</dbReference>
<evidence type="ECO:0000313" key="1">
    <source>
        <dbReference type="EMBL" id="JAD82132.1"/>
    </source>
</evidence>
<protein>
    <submittedName>
        <fullName evidence="1">Uncharacterized protein</fullName>
    </submittedName>
</protein>
<sequence length="110" mass="11502">MKMCDLTADFYMLSGIHSISSSSSPDSVCCSFSDTLCFTLPPATTTALSLTSALSPDLSHRPICMSPSSSGSPNAAAALIIVCRSISASPMRSSLDTMSWSNTCCSHCHI</sequence>